<sequence>MTTPSEVHIAGVPWPAYKLVALAVGAVVFLVVGGMTASAAPAVLGGTAAAVVVWLAQVLIRSSDA</sequence>
<reference evidence="2" key="2">
    <citation type="journal article" date="2022" name="BMC Genomics">
        <title>Comparative genome analysis of mycobacteria focusing on tRNA and non-coding RNA.</title>
        <authorList>
            <person name="Behra P.R.K."/>
            <person name="Pettersson B.M.F."/>
            <person name="Ramesh M."/>
            <person name="Das S."/>
            <person name="Dasgupta S."/>
            <person name="Kirsebom L.A."/>
        </authorList>
    </citation>
    <scope>NUCLEOTIDE SEQUENCE</scope>
    <source>
        <strain evidence="2">DSM 44838</strain>
    </source>
</reference>
<protein>
    <submittedName>
        <fullName evidence="2">Uncharacterized protein</fullName>
    </submittedName>
</protein>
<evidence type="ECO:0000313" key="3">
    <source>
        <dbReference type="Proteomes" id="UP001141629"/>
    </source>
</evidence>
<accession>A0A9X2Z3L7</accession>
<gene>
    <name evidence="2" type="ORF">H7K45_19930</name>
</gene>
<dbReference type="EMBL" id="JACKVK010000011">
    <property type="protein sequence ID" value="MCV7422823.1"/>
    <property type="molecule type" value="Genomic_DNA"/>
</dbReference>
<feature type="transmembrane region" description="Helical" evidence="1">
    <location>
        <begin position="39"/>
        <end position="60"/>
    </location>
</feature>
<keyword evidence="1" id="KW-0812">Transmembrane</keyword>
<evidence type="ECO:0000313" key="2">
    <source>
        <dbReference type="EMBL" id="MCV7422823.1"/>
    </source>
</evidence>
<proteinExistence type="predicted"/>
<name>A0A9X2Z3L7_9MYCO</name>
<dbReference type="RefSeq" id="WP_263997717.1">
    <property type="nucleotide sequence ID" value="NZ_JACKVK010000011.1"/>
</dbReference>
<keyword evidence="1" id="KW-1133">Transmembrane helix</keyword>
<reference evidence="2" key="1">
    <citation type="submission" date="2020-07" db="EMBL/GenBank/DDBJ databases">
        <authorList>
            <person name="Pettersson B.M.F."/>
            <person name="Behra P.R.K."/>
            <person name="Ramesh M."/>
            <person name="Das S."/>
            <person name="Dasgupta S."/>
            <person name="Kirsebom L.A."/>
        </authorList>
    </citation>
    <scope>NUCLEOTIDE SEQUENCE</scope>
    <source>
        <strain evidence="2">DSM 44838</strain>
    </source>
</reference>
<comment type="caution">
    <text evidence="2">The sequence shown here is derived from an EMBL/GenBank/DDBJ whole genome shotgun (WGS) entry which is preliminary data.</text>
</comment>
<keyword evidence="3" id="KW-1185">Reference proteome</keyword>
<feature type="transmembrane region" description="Helical" evidence="1">
    <location>
        <begin position="12"/>
        <end position="32"/>
    </location>
</feature>
<keyword evidence="1" id="KW-0472">Membrane</keyword>
<dbReference type="AlphaFoldDB" id="A0A9X2Z3L7"/>
<evidence type="ECO:0000256" key="1">
    <source>
        <dbReference type="SAM" id="Phobius"/>
    </source>
</evidence>
<dbReference type="Proteomes" id="UP001141629">
    <property type="component" value="Unassembled WGS sequence"/>
</dbReference>
<organism evidence="2 3">
    <name type="scientific">Mycobacterium yunnanensis</name>
    <dbReference type="NCBI Taxonomy" id="368477"/>
    <lineage>
        <taxon>Bacteria</taxon>
        <taxon>Bacillati</taxon>
        <taxon>Actinomycetota</taxon>
        <taxon>Actinomycetes</taxon>
        <taxon>Mycobacteriales</taxon>
        <taxon>Mycobacteriaceae</taxon>
        <taxon>Mycobacterium</taxon>
    </lineage>
</organism>